<name>U1X6A3_ANEAE</name>
<evidence type="ECO:0000313" key="2">
    <source>
        <dbReference type="Proteomes" id="UP000016511"/>
    </source>
</evidence>
<reference evidence="1 2" key="1">
    <citation type="submission" date="2013-08" db="EMBL/GenBank/DDBJ databases">
        <authorList>
            <person name="Weinstock G."/>
            <person name="Sodergren E."/>
            <person name="Wylie T."/>
            <person name="Fulton L."/>
            <person name="Fulton R."/>
            <person name="Fronick C."/>
            <person name="O'Laughlin M."/>
            <person name="Godfrey J."/>
            <person name="Miner T."/>
            <person name="Herter B."/>
            <person name="Appelbaum E."/>
            <person name="Cordes M."/>
            <person name="Lek S."/>
            <person name="Wollam A."/>
            <person name="Pepin K.H."/>
            <person name="Palsikar V.B."/>
            <person name="Mitreva M."/>
            <person name="Wilson R.K."/>
        </authorList>
    </citation>
    <scope>NUCLEOTIDE SEQUENCE [LARGE SCALE GENOMIC DNA]</scope>
    <source>
        <strain evidence="1 2">ATCC 12856</strain>
    </source>
</reference>
<dbReference type="AlphaFoldDB" id="U1X6A3"/>
<organism evidence="1 2">
    <name type="scientific">Aneurinibacillus aneurinilyticus ATCC 12856</name>
    <dbReference type="NCBI Taxonomy" id="649747"/>
    <lineage>
        <taxon>Bacteria</taxon>
        <taxon>Bacillati</taxon>
        <taxon>Bacillota</taxon>
        <taxon>Bacilli</taxon>
        <taxon>Bacillales</taxon>
        <taxon>Paenibacillaceae</taxon>
        <taxon>Aneurinibacillus group</taxon>
        <taxon>Aneurinibacillus</taxon>
    </lineage>
</organism>
<dbReference type="HOGENOM" id="CLU_2857889_0_0_9"/>
<dbReference type="PATRIC" id="fig|649747.3.peg.1658"/>
<gene>
    <name evidence="1" type="ORF">HMPREF0083_01834</name>
</gene>
<keyword evidence="2" id="KW-1185">Reference proteome</keyword>
<dbReference type="Proteomes" id="UP000016511">
    <property type="component" value="Unassembled WGS sequence"/>
</dbReference>
<dbReference type="STRING" id="649747.HMPREF0083_01834"/>
<protein>
    <submittedName>
        <fullName evidence="1">Uncharacterized protein</fullName>
    </submittedName>
</protein>
<sequence length="64" mass="7600">MLHVHKTIVYNKIMTIYQPGGMCMRKPRRTGRIEKVTELLYMMGVLSQEERDQMKKTSVRPMKT</sequence>
<comment type="caution">
    <text evidence="1">The sequence shown here is derived from an EMBL/GenBank/DDBJ whole genome shotgun (WGS) entry which is preliminary data.</text>
</comment>
<dbReference type="EMBL" id="AWSJ01000120">
    <property type="protein sequence ID" value="ERI10073.1"/>
    <property type="molecule type" value="Genomic_DNA"/>
</dbReference>
<proteinExistence type="predicted"/>
<evidence type="ECO:0000313" key="1">
    <source>
        <dbReference type="EMBL" id="ERI10073.1"/>
    </source>
</evidence>
<accession>U1X6A3</accession>